<proteinExistence type="predicted"/>
<name>A0A545VER9_9HYPO</name>
<protein>
    <submittedName>
        <fullName evidence="1">Uncharacterized protein</fullName>
    </submittedName>
</protein>
<dbReference type="Proteomes" id="UP000315783">
    <property type="component" value="Unassembled WGS sequence"/>
</dbReference>
<sequence>MSAGITTHDEAQPQSIRRSSRAVACFSDPIRVQYPRQTRTLCRHICTSQCVGSFVALPSFSSRHSRIHCGLHESGHNLVSGIQITSLMELPVPSPSRNGML</sequence>
<reference evidence="1 2" key="1">
    <citation type="journal article" date="2019" name="Appl. Microbiol. Biotechnol.">
        <title>Genome sequence of Isaria javanica and comparative genome analysis insights into family S53 peptidase evolution in fungal entomopathogens.</title>
        <authorList>
            <person name="Lin R."/>
            <person name="Zhang X."/>
            <person name="Xin B."/>
            <person name="Zou M."/>
            <person name="Gao Y."/>
            <person name="Qin F."/>
            <person name="Hu Q."/>
            <person name="Xie B."/>
            <person name="Cheng X."/>
        </authorList>
    </citation>
    <scope>NUCLEOTIDE SEQUENCE [LARGE SCALE GENOMIC DNA]</scope>
    <source>
        <strain evidence="1 2">IJ1G</strain>
    </source>
</reference>
<evidence type="ECO:0000313" key="1">
    <source>
        <dbReference type="EMBL" id="TQW00228.1"/>
    </source>
</evidence>
<evidence type="ECO:0000313" key="2">
    <source>
        <dbReference type="Proteomes" id="UP000315783"/>
    </source>
</evidence>
<comment type="caution">
    <text evidence="1">The sequence shown here is derived from an EMBL/GenBank/DDBJ whole genome shotgun (WGS) entry which is preliminary data.</text>
</comment>
<keyword evidence="2" id="KW-1185">Reference proteome</keyword>
<dbReference type="AlphaFoldDB" id="A0A545VER9"/>
<organism evidence="1 2">
    <name type="scientific">Cordyceps javanica</name>
    <dbReference type="NCBI Taxonomy" id="43265"/>
    <lineage>
        <taxon>Eukaryota</taxon>
        <taxon>Fungi</taxon>
        <taxon>Dikarya</taxon>
        <taxon>Ascomycota</taxon>
        <taxon>Pezizomycotina</taxon>
        <taxon>Sordariomycetes</taxon>
        <taxon>Hypocreomycetidae</taxon>
        <taxon>Hypocreales</taxon>
        <taxon>Cordycipitaceae</taxon>
        <taxon>Cordyceps</taxon>
    </lineage>
</organism>
<gene>
    <name evidence="1" type="ORF">IF1G_00159</name>
</gene>
<dbReference type="EMBL" id="SPUK01000001">
    <property type="protein sequence ID" value="TQW00228.1"/>
    <property type="molecule type" value="Genomic_DNA"/>
</dbReference>
<accession>A0A545VER9</accession>